<dbReference type="CDD" id="cd06222">
    <property type="entry name" value="RNase_H_like"/>
    <property type="match status" value="1"/>
</dbReference>
<dbReference type="PANTHER" id="PTHR47074:SF48">
    <property type="entry name" value="POLYNUCLEOTIDYL TRANSFERASE, RIBONUCLEASE H-LIKE SUPERFAMILY PROTEIN"/>
    <property type="match status" value="1"/>
</dbReference>
<gene>
    <name evidence="2" type="ORF">Ddye_029795</name>
</gene>
<feature type="domain" description="RNase H type-1" evidence="1">
    <location>
        <begin position="27"/>
        <end position="138"/>
    </location>
</feature>
<dbReference type="Proteomes" id="UP001280121">
    <property type="component" value="Unassembled WGS sequence"/>
</dbReference>
<protein>
    <recommendedName>
        <fullName evidence="1">RNase H type-1 domain-containing protein</fullName>
    </recommendedName>
</protein>
<accession>A0AAD9TG69</accession>
<reference evidence="2" key="1">
    <citation type="journal article" date="2023" name="Plant J.">
        <title>Genome sequences and population genomics provide insights into the demographic history, inbreeding, and mutation load of two 'living fossil' tree species of Dipteronia.</title>
        <authorList>
            <person name="Feng Y."/>
            <person name="Comes H.P."/>
            <person name="Chen J."/>
            <person name="Zhu S."/>
            <person name="Lu R."/>
            <person name="Zhang X."/>
            <person name="Li P."/>
            <person name="Qiu J."/>
            <person name="Olsen K.M."/>
            <person name="Qiu Y."/>
        </authorList>
    </citation>
    <scope>NUCLEOTIDE SEQUENCE</scope>
    <source>
        <strain evidence="2">KIB01</strain>
    </source>
</reference>
<dbReference type="Pfam" id="PF13456">
    <property type="entry name" value="RVT_3"/>
    <property type="match status" value="1"/>
</dbReference>
<dbReference type="PANTHER" id="PTHR47074">
    <property type="entry name" value="BNAC02G40300D PROTEIN"/>
    <property type="match status" value="1"/>
</dbReference>
<name>A0AAD9TG69_9ROSI</name>
<comment type="caution">
    <text evidence="2">The sequence shown here is derived from an EMBL/GenBank/DDBJ whole genome shotgun (WGS) entry which is preliminary data.</text>
</comment>
<evidence type="ECO:0000259" key="1">
    <source>
        <dbReference type="Pfam" id="PF13456"/>
    </source>
</evidence>
<evidence type="ECO:0000313" key="3">
    <source>
        <dbReference type="Proteomes" id="UP001280121"/>
    </source>
</evidence>
<evidence type="ECO:0000313" key="2">
    <source>
        <dbReference type="EMBL" id="KAK2635003.1"/>
    </source>
</evidence>
<dbReference type="InterPro" id="IPR052929">
    <property type="entry name" value="RNase_H-like_EbsB-rel"/>
</dbReference>
<dbReference type="AlphaFoldDB" id="A0AAD9TG69"/>
<dbReference type="InterPro" id="IPR044730">
    <property type="entry name" value="RNase_H-like_dom_plant"/>
</dbReference>
<dbReference type="EMBL" id="JANJYI010000009">
    <property type="protein sequence ID" value="KAK2635003.1"/>
    <property type="molecule type" value="Genomic_DNA"/>
</dbReference>
<dbReference type="GO" id="GO:0004523">
    <property type="term" value="F:RNA-DNA hybrid ribonuclease activity"/>
    <property type="evidence" value="ECO:0007669"/>
    <property type="project" value="InterPro"/>
</dbReference>
<keyword evidence="3" id="KW-1185">Reference proteome</keyword>
<sequence>MVASKPVPRWSPASMGLFKINSDVALRVSGIEVVIRDWKGRVRVSFCYNLAANLQPQVTEALAILKGIRLASSMGLVPAIVESEALTMVDAIRSQVAPCIDVGVIIHDIFKEVPVYGISKIGFVPLLVNMVAQGLARLALDFVGESLWLDDCPLAAESLVLGDCPISL</sequence>
<dbReference type="GO" id="GO:0003676">
    <property type="term" value="F:nucleic acid binding"/>
    <property type="evidence" value="ECO:0007669"/>
    <property type="project" value="InterPro"/>
</dbReference>
<organism evidence="2 3">
    <name type="scientific">Dipteronia dyeriana</name>
    <dbReference type="NCBI Taxonomy" id="168575"/>
    <lineage>
        <taxon>Eukaryota</taxon>
        <taxon>Viridiplantae</taxon>
        <taxon>Streptophyta</taxon>
        <taxon>Embryophyta</taxon>
        <taxon>Tracheophyta</taxon>
        <taxon>Spermatophyta</taxon>
        <taxon>Magnoliopsida</taxon>
        <taxon>eudicotyledons</taxon>
        <taxon>Gunneridae</taxon>
        <taxon>Pentapetalae</taxon>
        <taxon>rosids</taxon>
        <taxon>malvids</taxon>
        <taxon>Sapindales</taxon>
        <taxon>Sapindaceae</taxon>
        <taxon>Hippocastanoideae</taxon>
        <taxon>Acereae</taxon>
        <taxon>Dipteronia</taxon>
    </lineage>
</organism>
<dbReference type="InterPro" id="IPR002156">
    <property type="entry name" value="RNaseH_domain"/>
</dbReference>
<proteinExistence type="predicted"/>